<name>A0AAD7JC85_9AGAR</name>
<sequence>MRHRTLPFLGAVEAQGVVREANEGGVEKEWVAGGAAHRALEFVEGQEPRRQCWNQTRARWEKGGWWGFQRSQPPKRTTITQRGAVLQGGRGDRNVGGLAGAQGSRSLVEGVEPEPEMTRPRRHKEQRQWTQERTKEPSVLFLMGQYCLPEQNDICVLAHRDYQTFLGVCNVDCVSPQAVLDKVSWQEKKGEVIMQMVEGFGAPLLI</sequence>
<organism evidence="2 3">
    <name type="scientific">Mycena maculata</name>
    <dbReference type="NCBI Taxonomy" id="230809"/>
    <lineage>
        <taxon>Eukaryota</taxon>
        <taxon>Fungi</taxon>
        <taxon>Dikarya</taxon>
        <taxon>Basidiomycota</taxon>
        <taxon>Agaricomycotina</taxon>
        <taxon>Agaricomycetes</taxon>
        <taxon>Agaricomycetidae</taxon>
        <taxon>Agaricales</taxon>
        <taxon>Marasmiineae</taxon>
        <taxon>Mycenaceae</taxon>
        <taxon>Mycena</taxon>
    </lineage>
</organism>
<accession>A0AAD7JC85</accession>
<keyword evidence="3" id="KW-1185">Reference proteome</keyword>
<feature type="region of interest" description="Disordered" evidence="1">
    <location>
        <begin position="87"/>
        <end position="132"/>
    </location>
</feature>
<proteinExistence type="predicted"/>
<protein>
    <submittedName>
        <fullName evidence="2">Uncharacterized protein</fullName>
    </submittedName>
</protein>
<gene>
    <name evidence="2" type="ORF">DFH07DRAFT_771648</name>
</gene>
<dbReference type="EMBL" id="JARJLG010000047">
    <property type="protein sequence ID" value="KAJ7760856.1"/>
    <property type="molecule type" value="Genomic_DNA"/>
</dbReference>
<reference evidence="2" key="1">
    <citation type="submission" date="2023-03" db="EMBL/GenBank/DDBJ databases">
        <title>Massive genome expansion in bonnet fungi (Mycena s.s.) driven by repeated elements and novel gene families across ecological guilds.</title>
        <authorList>
            <consortium name="Lawrence Berkeley National Laboratory"/>
            <person name="Harder C.B."/>
            <person name="Miyauchi S."/>
            <person name="Viragh M."/>
            <person name="Kuo A."/>
            <person name="Thoen E."/>
            <person name="Andreopoulos B."/>
            <person name="Lu D."/>
            <person name="Skrede I."/>
            <person name="Drula E."/>
            <person name="Henrissat B."/>
            <person name="Morin E."/>
            <person name="Kohler A."/>
            <person name="Barry K."/>
            <person name="LaButti K."/>
            <person name="Morin E."/>
            <person name="Salamov A."/>
            <person name="Lipzen A."/>
            <person name="Mereny Z."/>
            <person name="Hegedus B."/>
            <person name="Baldrian P."/>
            <person name="Stursova M."/>
            <person name="Weitz H."/>
            <person name="Taylor A."/>
            <person name="Grigoriev I.V."/>
            <person name="Nagy L.G."/>
            <person name="Martin F."/>
            <person name="Kauserud H."/>
        </authorList>
    </citation>
    <scope>NUCLEOTIDE SEQUENCE</scope>
    <source>
        <strain evidence="2">CBHHK188m</strain>
    </source>
</reference>
<dbReference type="Proteomes" id="UP001215280">
    <property type="component" value="Unassembled WGS sequence"/>
</dbReference>
<comment type="caution">
    <text evidence="2">The sequence shown here is derived from an EMBL/GenBank/DDBJ whole genome shotgun (WGS) entry which is preliminary data.</text>
</comment>
<evidence type="ECO:0000313" key="2">
    <source>
        <dbReference type="EMBL" id="KAJ7760856.1"/>
    </source>
</evidence>
<evidence type="ECO:0000256" key="1">
    <source>
        <dbReference type="SAM" id="MobiDB-lite"/>
    </source>
</evidence>
<evidence type="ECO:0000313" key="3">
    <source>
        <dbReference type="Proteomes" id="UP001215280"/>
    </source>
</evidence>
<dbReference type="AlphaFoldDB" id="A0AAD7JC85"/>